<sequence>MTARTTVFEALARAGRLASTPAGDCHAGDVQGHDHPRLARWRNGRRVLASAAITNSQNIKAGWRAARTHVMCSATQDRSGNEAEKLLAYRRNHGDLPSTSLEVIIFLKESQGNRLSDEWSPMSRFTRTRRRALVTLAGVATVAATLTGPAQAAPKQEPFMLTEATVSGIHEAIASHHLTCVQLVQAYLNRIAAYDKAGPKLNSYITVSDQAVKRAASLDRSFARHGFTGSLHCVPVILKDNIDTADMPTTGGSKTLAGTYPKKNASVTQRLLEAGAVILGKGNMDEWAHGGSPGGGYSSVGGQTLDPYDLTRGPGGSSAGPGAAVGANLAATGIGTDTLGSLRGPAANNDLVAIKPTMGLVSGAGIIPFSLTFDVAGPLTRTVSDGAAMLSALTGVDSKDPRTKASAGHYSTDYTKYLKADKLSGARIGFVDNFNGGNTEIDAATQRALDTMRSHGATIVPVHLPDSLLSSASSVYATISDLEFKYQLADYLATRPKSVPVKTLADVIAQSSQPDFPISPAVLTRLTQAESRGSLTDPAYQQALATGPASFRNGIDSLLTANRLDGLVFPNATCPASAYPGSTATNTCKAVPSSTALASLSGYPSVTVPNGFTANGLPISLAFLGTAFSEPELIGLSYSFEQATHLRRPPASTPPLAPTTRGR</sequence>
<proteinExistence type="predicted"/>
<dbReference type="PANTHER" id="PTHR42678">
    <property type="entry name" value="AMIDASE"/>
    <property type="match status" value="1"/>
</dbReference>
<feature type="transmembrane region" description="Helical" evidence="2">
    <location>
        <begin position="132"/>
        <end position="150"/>
    </location>
</feature>
<dbReference type="InterPro" id="IPR023631">
    <property type="entry name" value="Amidase_dom"/>
</dbReference>
<dbReference type="Proteomes" id="UP000305778">
    <property type="component" value="Unassembled WGS sequence"/>
</dbReference>
<dbReference type="SUPFAM" id="SSF75304">
    <property type="entry name" value="Amidase signature (AS) enzymes"/>
    <property type="match status" value="1"/>
</dbReference>
<evidence type="ECO:0000313" key="5">
    <source>
        <dbReference type="Proteomes" id="UP000305778"/>
    </source>
</evidence>
<evidence type="ECO:0000256" key="1">
    <source>
        <dbReference type="SAM" id="MobiDB-lite"/>
    </source>
</evidence>
<evidence type="ECO:0000313" key="4">
    <source>
        <dbReference type="EMBL" id="TKA01695.1"/>
    </source>
</evidence>
<dbReference type="Gene3D" id="3.90.1300.10">
    <property type="entry name" value="Amidase signature (AS) domain"/>
    <property type="match status" value="1"/>
</dbReference>
<evidence type="ECO:0000259" key="3">
    <source>
        <dbReference type="Pfam" id="PF01425"/>
    </source>
</evidence>
<dbReference type="OrthoDB" id="9811471at2"/>
<accession>A0A4U0SMW9</accession>
<dbReference type="PANTHER" id="PTHR42678:SF34">
    <property type="entry name" value="OS04G0183300 PROTEIN"/>
    <property type="match status" value="1"/>
</dbReference>
<keyword evidence="2" id="KW-1133">Transmembrane helix</keyword>
<organism evidence="4 5">
    <name type="scientific">Actinacidiphila oryziradicis</name>
    <dbReference type="NCBI Taxonomy" id="2571141"/>
    <lineage>
        <taxon>Bacteria</taxon>
        <taxon>Bacillati</taxon>
        <taxon>Actinomycetota</taxon>
        <taxon>Actinomycetes</taxon>
        <taxon>Kitasatosporales</taxon>
        <taxon>Streptomycetaceae</taxon>
        <taxon>Actinacidiphila</taxon>
    </lineage>
</organism>
<protein>
    <recommendedName>
        <fullName evidence="3">Amidase domain-containing protein</fullName>
    </recommendedName>
</protein>
<keyword evidence="5" id="KW-1185">Reference proteome</keyword>
<dbReference type="EMBL" id="SUMC01000070">
    <property type="protein sequence ID" value="TKA01695.1"/>
    <property type="molecule type" value="Genomic_DNA"/>
</dbReference>
<evidence type="ECO:0000256" key="2">
    <source>
        <dbReference type="SAM" id="Phobius"/>
    </source>
</evidence>
<keyword evidence="2" id="KW-0812">Transmembrane</keyword>
<feature type="domain" description="Amidase" evidence="3">
    <location>
        <begin position="183"/>
        <end position="633"/>
    </location>
</feature>
<reference evidence="4 5" key="1">
    <citation type="submission" date="2019-04" db="EMBL/GenBank/DDBJ databases">
        <title>Streptomyces oryziradicis sp. nov., a novel actinomycete isolated from rhizosphere soil of rice (Oryza sativa L.).</title>
        <authorList>
            <person name="Li C."/>
        </authorList>
    </citation>
    <scope>NUCLEOTIDE SEQUENCE [LARGE SCALE GENOMIC DNA]</scope>
    <source>
        <strain evidence="4 5">NEAU-C40</strain>
    </source>
</reference>
<dbReference type="InterPro" id="IPR036928">
    <property type="entry name" value="AS_sf"/>
</dbReference>
<dbReference type="AlphaFoldDB" id="A0A4U0SMW9"/>
<name>A0A4U0SMW9_9ACTN</name>
<dbReference type="Pfam" id="PF01425">
    <property type="entry name" value="Amidase"/>
    <property type="match status" value="1"/>
</dbReference>
<feature type="region of interest" description="Disordered" evidence="1">
    <location>
        <begin position="290"/>
        <end position="322"/>
    </location>
</feature>
<gene>
    <name evidence="4" type="ORF">FCI23_40115</name>
</gene>
<comment type="caution">
    <text evidence="4">The sequence shown here is derived from an EMBL/GenBank/DDBJ whole genome shotgun (WGS) entry which is preliminary data.</text>
</comment>
<keyword evidence="2" id="KW-0472">Membrane</keyword>